<feature type="transmembrane region" description="Helical" evidence="9">
    <location>
        <begin position="154"/>
        <end position="178"/>
    </location>
</feature>
<evidence type="ECO:0000313" key="13">
    <source>
        <dbReference type="Proteomes" id="UP000070412"/>
    </source>
</evidence>
<keyword evidence="6 9" id="KW-1133">Transmembrane helix</keyword>
<proteinExistence type="inferred from homology"/>
<gene>
    <name evidence="11" type="ORF">SSS_5884</name>
</gene>
<comment type="similarity">
    <text evidence="2">Belongs to the Ca(2+):cation antiporter (CaCA) (TC 2.A.19) family. SLC24A subfamily.</text>
</comment>
<dbReference type="InterPro" id="IPR013865">
    <property type="entry name" value="FAM32A"/>
</dbReference>
<reference evidence="11" key="2">
    <citation type="submission" date="2020-01" db="EMBL/GenBank/DDBJ databases">
        <authorList>
            <person name="Korhonen P.K.K."/>
            <person name="Guangxu M.G."/>
            <person name="Wang T.W."/>
            <person name="Stroehlein A.J.S."/>
            <person name="Young N.D."/>
            <person name="Ang C.-S.A."/>
            <person name="Fernando D.W.F."/>
            <person name="Lu H.L."/>
            <person name="Taylor S.T."/>
            <person name="Ehtesham M.E.M."/>
            <person name="Najaraj S.H.N."/>
            <person name="Harsha G.H.G."/>
            <person name="Madugundu A.M."/>
            <person name="Renuse S.R."/>
            <person name="Holt D.H."/>
            <person name="Pandey A.P."/>
            <person name="Papenfuss A.P."/>
            <person name="Gasser R.B.G."/>
            <person name="Fischer K.F."/>
        </authorList>
    </citation>
    <scope>NUCLEOTIDE SEQUENCE</scope>
    <source>
        <strain evidence="11">SSS_KF_BRIS2020</strain>
    </source>
</reference>
<dbReference type="GO" id="GO:0005886">
    <property type="term" value="C:plasma membrane"/>
    <property type="evidence" value="ECO:0007669"/>
    <property type="project" value="TreeGrafter"/>
</dbReference>
<feature type="transmembrane region" description="Helical" evidence="9">
    <location>
        <begin position="190"/>
        <end position="214"/>
    </location>
</feature>
<dbReference type="GO" id="GO:0006874">
    <property type="term" value="P:intracellular calcium ion homeostasis"/>
    <property type="evidence" value="ECO:0007669"/>
    <property type="project" value="TreeGrafter"/>
</dbReference>
<keyword evidence="7 9" id="KW-0472">Membrane</keyword>
<reference evidence="12" key="3">
    <citation type="submission" date="2022-06" db="UniProtKB">
        <authorList>
            <consortium name="EnsemblMetazoa"/>
        </authorList>
    </citation>
    <scope>IDENTIFICATION</scope>
</reference>
<feature type="transmembrane region" description="Helical" evidence="9">
    <location>
        <begin position="390"/>
        <end position="407"/>
    </location>
</feature>
<feature type="transmembrane region" description="Helical" evidence="9">
    <location>
        <begin position="257"/>
        <end position="275"/>
    </location>
</feature>
<feature type="transmembrane region" description="Helical" evidence="9">
    <location>
        <begin position="467"/>
        <end position="488"/>
    </location>
</feature>
<feature type="domain" description="Sodium/calcium exchanger membrane region" evidence="10">
    <location>
        <begin position="123"/>
        <end position="269"/>
    </location>
</feature>
<dbReference type="PANTHER" id="PTHR10846">
    <property type="entry name" value="SODIUM/POTASSIUM/CALCIUM EXCHANGER"/>
    <property type="match status" value="1"/>
</dbReference>
<dbReference type="InterPro" id="IPR044880">
    <property type="entry name" value="NCX_ion-bd_dom_sf"/>
</dbReference>
<dbReference type="Gene3D" id="1.20.1420.30">
    <property type="entry name" value="NCX, central ion-binding region"/>
    <property type="match status" value="2"/>
</dbReference>
<feature type="domain" description="Sodium/calcium exchanger membrane region" evidence="10">
    <location>
        <begin position="358"/>
        <end position="485"/>
    </location>
</feature>
<keyword evidence="5 9" id="KW-0812">Transmembrane</keyword>
<feature type="compositionally biased region" description="Low complexity" evidence="8">
    <location>
        <begin position="571"/>
        <end position="581"/>
    </location>
</feature>
<sequence>MKLFTIIFFTILIKFISIVIVIDSNRPVEIDERNKSLELISVDDLVDQIIKNQSNQTISFENDAENLDDFNDESIDRTDPKPSSSSTSSSIQRNSSTSSSVYWFPSDFMSTNFRKNGGFLLHLLIFIYLSSAMFILMNDYFVPTLKSIQNADNLSANIIASTWMVLGTTLPSLFNLIINDLVDETFIGTGSIVVSSIFNMLAIPGVCGLMVFLMKKPYRLLIFSWPIRREIIFYLITIIAFLLSIKDDSVDWLESLVFIFISTVYLSTLFLWSHFELYHQESERKRIVHCKDRSKYSYYAEQIALHIKPIKRSETDPLITDCSDRKRSKSSWLLSPFFLLFRLTISKPNSKAFLWSYSLSIVWILILTYLMMMMISFIKETFHLTQSSSVLTMLALGNLTKLLASIVSVKHFRSGDMIICHSIASNIFHILICLGIPWLLKIFILTIKEGSTLQTLQAYTIPLDDCLFEYVAVSLTFLFLIFMAIVLLNKWQMTLEDINIKDNLINDKNFRYPEKMSDEYDFVQKGTLKIKKSKLGINENSKKLKKKKKKHSNRLQNDQKLLKQAMDELNQQNSNDSNDFNNETESSVQTNEESKEEDCKEETIDSRSWMTKAERKFLAQQEKRQLARVMAKASKTHKQRVEEFNSNLEKLSEHYDIPKVSWTK</sequence>
<evidence type="ECO:0000256" key="9">
    <source>
        <dbReference type="SAM" id="Phobius"/>
    </source>
</evidence>
<comment type="subcellular location">
    <subcellularLocation>
        <location evidence="1">Membrane</location>
        <topology evidence="1">Multi-pass membrane protein</topology>
    </subcellularLocation>
</comment>
<dbReference type="GO" id="GO:0005262">
    <property type="term" value="F:calcium channel activity"/>
    <property type="evidence" value="ECO:0007669"/>
    <property type="project" value="TreeGrafter"/>
</dbReference>
<evidence type="ECO:0000256" key="7">
    <source>
        <dbReference type="ARBA" id="ARBA00023136"/>
    </source>
</evidence>
<evidence type="ECO:0000256" key="2">
    <source>
        <dbReference type="ARBA" id="ARBA00005364"/>
    </source>
</evidence>
<dbReference type="Proteomes" id="UP000070412">
    <property type="component" value="Unassembled WGS sequence"/>
</dbReference>
<keyword evidence="4" id="KW-0406">Ion transport</keyword>
<feature type="transmembrane region" description="Helical" evidence="9">
    <location>
        <begin position="119"/>
        <end position="142"/>
    </location>
</feature>
<feature type="region of interest" description="Disordered" evidence="8">
    <location>
        <begin position="571"/>
        <end position="605"/>
    </location>
</feature>
<keyword evidence="4" id="KW-0106">Calcium</keyword>
<dbReference type="Pfam" id="PF01699">
    <property type="entry name" value="Na_Ca_ex"/>
    <property type="match status" value="2"/>
</dbReference>
<protein>
    <submittedName>
        <fullName evidence="11">Sodium/potassium/calcium exchanger 5</fullName>
    </submittedName>
</protein>
<evidence type="ECO:0000256" key="8">
    <source>
        <dbReference type="SAM" id="MobiDB-lite"/>
    </source>
</evidence>
<dbReference type="EnsemblMetazoa" id="SSS_5884s_mrna">
    <property type="protein sequence ID" value="KAF7490429.1"/>
    <property type="gene ID" value="SSS_5884"/>
</dbReference>
<evidence type="ECO:0000313" key="11">
    <source>
        <dbReference type="EMBL" id="KAF7490429.1"/>
    </source>
</evidence>
<keyword evidence="3" id="KW-0050">Antiport</keyword>
<dbReference type="AlphaFoldDB" id="A0A834R693"/>
<feature type="region of interest" description="Disordered" evidence="8">
    <location>
        <begin position="71"/>
        <end position="99"/>
    </location>
</feature>
<evidence type="ECO:0000313" key="12">
    <source>
        <dbReference type="EnsemblMetazoa" id="KAF7490429.1"/>
    </source>
</evidence>
<organism evidence="11">
    <name type="scientific">Sarcoptes scabiei</name>
    <name type="common">Itch mite</name>
    <name type="synonym">Acarus scabiei</name>
    <dbReference type="NCBI Taxonomy" id="52283"/>
    <lineage>
        <taxon>Eukaryota</taxon>
        <taxon>Metazoa</taxon>
        <taxon>Ecdysozoa</taxon>
        <taxon>Arthropoda</taxon>
        <taxon>Chelicerata</taxon>
        <taxon>Arachnida</taxon>
        <taxon>Acari</taxon>
        <taxon>Acariformes</taxon>
        <taxon>Sarcoptiformes</taxon>
        <taxon>Astigmata</taxon>
        <taxon>Psoroptidia</taxon>
        <taxon>Sarcoptoidea</taxon>
        <taxon>Sarcoptidae</taxon>
        <taxon>Sarcoptinae</taxon>
        <taxon>Sarcoptes</taxon>
    </lineage>
</organism>
<dbReference type="GO" id="GO:0008273">
    <property type="term" value="F:calcium, potassium:sodium antiporter activity"/>
    <property type="evidence" value="ECO:0007669"/>
    <property type="project" value="TreeGrafter"/>
</dbReference>
<evidence type="ECO:0000256" key="6">
    <source>
        <dbReference type="ARBA" id="ARBA00022989"/>
    </source>
</evidence>
<evidence type="ECO:0000256" key="4">
    <source>
        <dbReference type="ARBA" id="ARBA00022568"/>
    </source>
</evidence>
<evidence type="ECO:0000256" key="1">
    <source>
        <dbReference type="ARBA" id="ARBA00004141"/>
    </source>
</evidence>
<dbReference type="InterPro" id="IPR004481">
    <property type="entry name" value="K/Na/Ca-exchanger"/>
</dbReference>
<feature type="transmembrane region" description="Helical" evidence="9">
    <location>
        <begin position="5"/>
        <end position="22"/>
    </location>
</feature>
<reference evidence="13" key="1">
    <citation type="journal article" date="2020" name="PLoS Negl. Trop. Dis.">
        <title>High-quality nuclear genome for Sarcoptes scabiei-A critical resource for a neglected parasite.</title>
        <authorList>
            <person name="Korhonen P.K."/>
            <person name="Gasser R.B."/>
            <person name="Ma G."/>
            <person name="Wang T."/>
            <person name="Stroehlein A.J."/>
            <person name="Young N.D."/>
            <person name="Ang C.S."/>
            <person name="Fernando D.D."/>
            <person name="Lu H.C."/>
            <person name="Taylor S."/>
            <person name="Reynolds S.L."/>
            <person name="Mofiz E."/>
            <person name="Najaraj S.H."/>
            <person name="Gowda H."/>
            <person name="Madugundu A."/>
            <person name="Renuse S."/>
            <person name="Holt D."/>
            <person name="Pandey A."/>
            <person name="Papenfuss A.T."/>
            <person name="Fischer K."/>
        </authorList>
    </citation>
    <scope>NUCLEOTIDE SEQUENCE [LARGE SCALE GENOMIC DNA]</scope>
</reference>
<dbReference type="OrthoDB" id="2127281at2759"/>
<name>A0A834R693_SARSC</name>
<evidence type="ECO:0000259" key="10">
    <source>
        <dbReference type="Pfam" id="PF01699"/>
    </source>
</evidence>
<feature type="transmembrane region" description="Helical" evidence="9">
    <location>
        <begin position="352"/>
        <end position="378"/>
    </location>
</feature>
<keyword evidence="13" id="KW-1185">Reference proteome</keyword>
<accession>A0A834R693</accession>
<dbReference type="Pfam" id="PF08555">
    <property type="entry name" value="FAM32A"/>
    <property type="match status" value="1"/>
</dbReference>
<keyword evidence="4" id="KW-0813">Transport</keyword>
<dbReference type="PANTHER" id="PTHR10846:SF73">
    <property type="entry name" value="SODIUM_CALCIUM EXCHANGER MEMBRANE REGION DOMAIN-CONTAINING PROTEIN"/>
    <property type="match status" value="1"/>
</dbReference>
<evidence type="ECO:0000256" key="5">
    <source>
        <dbReference type="ARBA" id="ARBA00022692"/>
    </source>
</evidence>
<feature type="compositionally biased region" description="Low complexity" evidence="8">
    <location>
        <begin position="83"/>
        <end position="99"/>
    </location>
</feature>
<dbReference type="EMBL" id="WVUK01000062">
    <property type="protein sequence ID" value="KAF7490429.1"/>
    <property type="molecule type" value="Genomic_DNA"/>
</dbReference>
<feature type="transmembrane region" description="Helical" evidence="9">
    <location>
        <begin position="427"/>
        <end position="447"/>
    </location>
</feature>
<dbReference type="InterPro" id="IPR004837">
    <property type="entry name" value="NaCa_Exmemb"/>
</dbReference>
<keyword evidence="4" id="KW-0109">Calcium transport</keyword>
<evidence type="ECO:0000256" key="3">
    <source>
        <dbReference type="ARBA" id="ARBA00022449"/>
    </source>
</evidence>